<dbReference type="Proteomes" id="UP001156836">
    <property type="component" value="Unassembled WGS sequence"/>
</dbReference>
<proteinExistence type="inferred from homology"/>
<protein>
    <recommendedName>
        <fullName evidence="2">ATP-dependent dethiobiotin synthetase BioD</fullName>
        <ecNumber evidence="2">6.3.3.3</ecNumber>
    </recommendedName>
    <alternativeName>
        <fullName evidence="2">DTB synthetase</fullName>
        <shortName evidence="2">DTBS</shortName>
    </alternativeName>
    <alternativeName>
        <fullName evidence="2">Dethiobiotin synthase</fullName>
    </alternativeName>
</protein>
<evidence type="ECO:0000313" key="4">
    <source>
        <dbReference type="Proteomes" id="UP001156836"/>
    </source>
</evidence>
<keyword evidence="2" id="KW-0479">Metal-binding</keyword>
<keyword evidence="1 2" id="KW-0093">Biotin biosynthesis</keyword>
<comment type="pathway">
    <text evidence="2">Cofactor biosynthesis; biotin biosynthesis; biotin from 7,8-diaminononanoate: step 1/2.</text>
</comment>
<keyword evidence="4" id="KW-1185">Reference proteome</keyword>
<keyword evidence="2" id="KW-0460">Magnesium</keyword>
<keyword evidence="2" id="KW-0963">Cytoplasm</keyword>
<comment type="caution">
    <text evidence="3">The sequence shown here is derived from an EMBL/GenBank/DDBJ whole genome shotgun (WGS) entry which is preliminary data.</text>
</comment>
<feature type="binding site" evidence="2">
    <location>
        <begin position="13"/>
        <end position="18"/>
    </location>
    <ligand>
        <name>ATP</name>
        <dbReference type="ChEBI" id="CHEBI:30616"/>
    </ligand>
</feature>
<dbReference type="PIRSF" id="PIRSF006755">
    <property type="entry name" value="DTB_synth"/>
    <property type="match status" value="1"/>
</dbReference>
<accession>A0ABQ6BSC0</accession>
<dbReference type="InterPro" id="IPR004472">
    <property type="entry name" value="DTB_synth_BioD"/>
</dbReference>
<keyword evidence="2" id="KW-0547">Nucleotide-binding</keyword>
<comment type="subunit">
    <text evidence="2">Homodimer.</text>
</comment>
<dbReference type="Gene3D" id="3.40.50.300">
    <property type="entry name" value="P-loop containing nucleotide triphosphate hydrolases"/>
    <property type="match status" value="1"/>
</dbReference>
<evidence type="ECO:0000256" key="1">
    <source>
        <dbReference type="ARBA" id="ARBA00022756"/>
    </source>
</evidence>
<comment type="similarity">
    <text evidence="2">Belongs to the dethiobiotin synthetase family.</text>
</comment>
<dbReference type="RefSeq" id="WP_018746975.1">
    <property type="nucleotide sequence ID" value="NZ_BSOZ01000019.1"/>
</dbReference>
<feature type="binding site" evidence="2">
    <location>
        <begin position="176"/>
        <end position="177"/>
    </location>
    <ligand>
        <name>ATP</name>
        <dbReference type="ChEBI" id="CHEBI:30616"/>
    </ligand>
</feature>
<dbReference type="EMBL" id="BSOZ01000019">
    <property type="protein sequence ID" value="GLS04513.1"/>
    <property type="molecule type" value="Genomic_DNA"/>
</dbReference>
<dbReference type="InterPro" id="IPR027417">
    <property type="entry name" value="P-loop_NTPase"/>
</dbReference>
<comment type="caution">
    <text evidence="2">Lacks conserved residue(s) required for the propagation of feature annotation.</text>
</comment>
<evidence type="ECO:0000313" key="3">
    <source>
        <dbReference type="EMBL" id="GLS04513.1"/>
    </source>
</evidence>
<gene>
    <name evidence="2 3" type="primary">bioD</name>
    <name evidence="3" type="ORF">GCM10007860_16600</name>
</gene>
<dbReference type="SUPFAM" id="SSF52540">
    <property type="entry name" value="P-loop containing nucleoside triphosphate hydrolases"/>
    <property type="match status" value="1"/>
</dbReference>
<comment type="function">
    <text evidence="2">Catalyzes a mechanistically unusual reaction, the ATP-dependent insertion of CO2 between the N7 and N8 nitrogen atoms of 7,8-diaminopelargonic acid (DAPA, also called 7,8-diammoniononanoate) to form a ureido ring.</text>
</comment>
<dbReference type="EC" id="6.3.3.3" evidence="2"/>
<evidence type="ECO:0000256" key="2">
    <source>
        <dbReference type="HAMAP-Rule" id="MF_00336"/>
    </source>
</evidence>
<feature type="binding site" evidence="2">
    <location>
        <position position="17"/>
    </location>
    <ligand>
        <name>Mg(2+)</name>
        <dbReference type="ChEBI" id="CHEBI:18420"/>
    </ligand>
</feature>
<feature type="binding site" evidence="2">
    <location>
        <position position="116"/>
    </location>
    <ligand>
        <name>Mg(2+)</name>
        <dbReference type="ChEBI" id="CHEBI:18420"/>
    </ligand>
</feature>
<keyword evidence="2" id="KW-0436">Ligase</keyword>
<feature type="binding site" evidence="2">
    <location>
        <position position="42"/>
    </location>
    <ligand>
        <name>substrate</name>
    </ligand>
</feature>
<comment type="subcellular location">
    <subcellularLocation>
        <location evidence="2">Cytoplasm</location>
    </subcellularLocation>
</comment>
<dbReference type="PANTHER" id="PTHR43210">
    <property type="entry name" value="DETHIOBIOTIN SYNTHETASE"/>
    <property type="match status" value="1"/>
</dbReference>
<feature type="binding site" evidence="2">
    <location>
        <begin position="205"/>
        <end position="207"/>
    </location>
    <ligand>
        <name>ATP</name>
        <dbReference type="ChEBI" id="CHEBI:30616"/>
    </ligand>
</feature>
<feature type="binding site" evidence="2">
    <location>
        <begin position="116"/>
        <end position="119"/>
    </location>
    <ligand>
        <name>ATP</name>
        <dbReference type="ChEBI" id="CHEBI:30616"/>
    </ligand>
</feature>
<comment type="catalytic activity">
    <reaction evidence="2">
        <text>(7R,8S)-7,8-diammoniononanoate + CO2 + ATP = (4R,5S)-dethiobiotin + ADP + phosphate + 3 H(+)</text>
        <dbReference type="Rhea" id="RHEA:15805"/>
        <dbReference type="ChEBI" id="CHEBI:15378"/>
        <dbReference type="ChEBI" id="CHEBI:16526"/>
        <dbReference type="ChEBI" id="CHEBI:30616"/>
        <dbReference type="ChEBI" id="CHEBI:43474"/>
        <dbReference type="ChEBI" id="CHEBI:149469"/>
        <dbReference type="ChEBI" id="CHEBI:149473"/>
        <dbReference type="ChEBI" id="CHEBI:456216"/>
        <dbReference type="EC" id="6.3.3.3"/>
    </reaction>
</comment>
<sequence length="225" mass="23569">MSRLYFITGTDTDIGKTVATCQLLRAFAALGLRAVAMKPVASGCEWRDGGLWNGDVAAHAAAGNVAAPLALTNPYRFQPAISPHLAAREAGVGIDLEHLAACARQLGEMADVVLVEGAGGWYAPLGEDSTMADLALRLGAPVLLVVGMRLGCLNHARLSAEAIHHSGLPLAGWLANRIDPQMARYADNLATLRHSLCAPLLAEIPHSSAAERDSLAAEAVLTLRP</sequence>
<reference evidence="4" key="1">
    <citation type="journal article" date="2019" name="Int. J. Syst. Evol. Microbiol.">
        <title>The Global Catalogue of Microorganisms (GCM) 10K type strain sequencing project: providing services to taxonomists for standard genome sequencing and annotation.</title>
        <authorList>
            <consortium name="The Broad Institute Genomics Platform"/>
            <consortium name="The Broad Institute Genome Sequencing Center for Infectious Disease"/>
            <person name="Wu L."/>
            <person name="Ma J."/>
        </authorList>
    </citation>
    <scope>NUCLEOTIDE SEQUENCE [LARGE SCALE GENOMIC DNA]</scope>
    <source>
        <strain evidence="4">NBRC 104970</strain>
    </source>
</reference>
<feature type="binding site" evidence="2">
    <location>
        <position position="55"/>
    </location>
    <ligand>
        <name>Mg(2+)</name>
        <dbReference type="ChEBI" id="CHEBI:18420"/>
    </ligand>
</feature>
<comment type="cofactor">
    <cofactor evidence="2">
        <name>Mg(2+)</name>
        <dbReference type="ChEBI" id="CHEBI:18420"/>
    </cofactor>
</comment>
<organism evidence="3 4">
    <name type="scientific">Chitiniphilus shinanonensis</name>
    <dbReference type="NCBI Taxonomy" id="553088"/>
    <lineage>
        <taxon>Bacteria</taxon>
        <taxon>Pseudomonadati</taxon>
        <taxon>Pseudomonadota</taxon>
        <taxon>Betaproteobacteria</taxon>
        <taxon>Neisseriales</taxon>
        <taxon>Chitinibacteraceae</taxon>
        <taxon>Chitiniphilus</taxon>
    </lineage>
</organism>
<dbReference type="HAMAP" id="MF_00336">
    <property type="entry name" value="BioD"/>
    <property type="match status" value="1"/>
</dbReference>
<feature type="active site" evidence="2">
    <location>
        <position position="38"/>
    </location>
</feature>
<feature type="binding site" evidence="2">
    <location>
        <position position="55"/>
    </location>
    <ligand>
        <name>ATP</name>
        <dbReference type="ChEBI" id="CHEBI:30616"/>
    </ligand>
</feature>
<dbReference type="CDD" id="cd03109">
    <property type="entry name" value="DTBS"/>
    <property type="match status" value="1"/>
</dbReference>
<dbReference type="Pfam" id="PF13500">
    <property type="entry name" value="AAA_26"/>
    <property type="match status" value="1"/>
</dbReference>
<name>A0ABQ6BSC0_9NEIS</name>
<dbReference type="NCBIfam" id="TIGR00347">
    <property type="entry name" value="bioD"/>
    <property type="match status" value="1"/>
</dbReference>
<keyword evidence="2" id="KW-0067">ATP-binding</keyword>
<dbReference type="PANTHER" id="PTHR43210:SF5">
    <property type="entry name" value="DETHIOBIOTIN SYNTHETASE"/>
    <property type="match status" value="1"/>
</dbReference>